<dbReference type="GO" id="GO:0016887">
    <property type="term" value="F:ATP hydrolysis activity"/>
    <property type="evidence" value="ECO:0007669"/>
    <property type="project" value="InterPro"/>
</dbReference>
<dbReference type="GO" id="GO:0005524">
    <property type="term" value="F:ATP binding"/>
    <property type="evidence" value="ECO:0007669"/>
    <property type="project" value="UniProtKB-KW"/>
</dbReference>
<comment type="caution">
    <text evidence="6">The sequence shown here is derived from an EMBL/GenBank/DDBJ whole genome shotgun (WGS) entry which is preliminary data.</text>
</comment>
<evidence type="ECO:0000256" key="3">
    <source>
        <dbReference type="ARBA" id="ARBA00022840"/>
    </source>
</evidence>
<dbReference type="Pfam" id="PF00005">
    <property type="entry name" value="ABC_tran"/>
    <property type="match status" value="1"/>
</dbReference>
<dbReference type="AlphaFoldDB" id="A0A846U128"/>
<dbReference type="SUPFAM" id="SSF52540">
    <property type="entry name" value="P-loop containing nucleoside triphosphate hydrolases"/>
    <property type="match status" value="1"/>
</dbReference>
<sequence>MEPPVLETENLVKVYGRGANRFDALKGLTLEIKRGESVAVIGKSGSGKSTLMHLMALLDRPSQGVVALNGRPVSELKNKEIHKVRNESFGFVFQQFFLNPNQTVLENVVLPLKIAGLSKRERNQRGMEALERLEMADKAKNKATDLSGGQKQRACIARALVTNPSVIFADEPTGNLDSNTSEVVEEILFGLQRECGITLVVVTHDDDLAAKCDRRIHLKDGEIVSVEEGRLDATHGEPNQQSASSAGDAVPAPNYRATEPWAATGGSTSSASEDGPKHREEGTR</sequence>
<protein>
    <submittedName>
        <fullName evidence="6">ABC transporter ATP-binding protein</fullName>
    </submittedName>
</protein>
<dbReference type="InterPro" id="IPR015854">
    <property type="entry name" value="ABC_transpr_LolD-like"/>
</dbReference>
<reference evidence="6 7" key="1">
    <citation type="submission" date="2020-02" db="EMBL/GenBank/DDBJ databases">
        <authorList>
            <person name="Sun Q."/>
        </authorList>
    </citation>
    <scope>NUCLEOTIDE SEQUENCE [LARGE SCALE GENOMIC DNA]</scope>
    <source>
        <strain evidence="6 7">YIM 13062</strain>
    </source>
</reference>
<feature type="compositionally biased region" description="Basic and acidic residues" evidence="4">
    <location>
        <begin position="274"/>
        <end position="284"/>
    </location>
</feature>
<keyword evidence="1" id="KW-0813">Transport</keyword>
<proteinExistence type="predicted"/>
<dbReference type="GO" id="GO:0005886">
    <property type="term" value="C:plasma membrane"/>
    <property type="evidence" value="ECO:0007669"/>
    <property type="project" value="TreeGrafter"/>
</dbReference>
<evidence type="ECO:0000256" key="1">
    <source>
        <dbReference type="ARBA" id="ARBA00022448"/>
    </source>
</evidence>
<dbReference type="GO" id="GO:0022857">
    <property type="term" value="F:transmembrane transporter activity"/>
    <property type="evidence" value="ECO:0007669"/>
    <property type="project" value="TreeGrafter"/>
</dbReference>
<gene>
    <name evidence="6" type="ORF">GTW58_00335</name>
</gene>
<evidence type="ECO:0000313" key="6">
    <source>
        <dbReference type="EMBL" id="NKE08421.1"/>
    </source>
</evidence>
<dbReference type="Proteomes" id="UP000521379">
    <property type="component" value="Unassembled WGS sequence"/>
</dbReference>
<dbReference type="PANTHER" id="PTHR24220">
    <property type="entry name" value="IMPORT ATP-BINDING PROTEIN"/>
    <property type="match status" value="1"/>
</dbReference>
<dbReference type="InterPro" id="IPR027417">
    <property type="entry name" value="P-loop_NTPase"/>
</dbReference>
<evidence type="ECO:0000256" key="2">
    <source>
        <dbReference type="ARBA" id="ARBA00022741"/>
    </source>
</evidence>
<name>A0A846U128_9MICC</name>
<dbReference type="InterPro" id="IPR017871">
    <property type="entry name" value="ABC_transporter-like_CS"/>
</dbReference>
<dbReference type="PROSITE" id="PS50893">
    <property type="entry name" value="ABC_TRANSPORTER_2"/>
    <property type="match status" value="1"/>
</dbReference>
<feature type="compositionally biased region" description="Low complexity" evidence="4">
    <location>
        <begin position="262"/>
        <end position="272"/>
    </location>
</feature>
<keyword evidence="3 6" id="KW-0067">ATP-binding</keyword>
<dbReference type="InterPro" id="IPR003439">
    <property type="entry name" value="ABC_transporter-like_ATP-bd"/>
</dbReference>
<dbReference type="GO" id="GO:0098796">
    <property type="term" value="C:membrane protein complex"/>
    <property type="evidence" value="ECO:0007669"/>
    <property type="project" value="UniProtKB-ARBA"/>
</dbReference>
<dbReference type="Gene3D" id="3.40.50.300">
    <property type="entry name" value="P-loop containing nucleotide triphosphate hydrolases"/>
    <property type="match status" value="1"/>
</dbReference>
<organism evidence="6 7">
    <name type="scientific">Kocuria subflava</name>
    <dbReference type="NCBI Taxonomy" id="1736139"/>
    <lineage>
        <taxon>Bacteria</taxon>
        <taxon>Bacillati</taxon>
        <taxon>Actinomycetota</taxon>
        <taxon>Actinomycetes</taxon>
        <taxon>Micrococcales</taxon>
        <taxon>Micrococcaceae</taxon>
        <taxon>Kocuria</taxon>
    </lineage>
</organism>
<feature type="region of interest" description="Disordered" evidence="4">
    <location>
        <begin position="233"/>
        <end position="284"/>
    </location>
</feature>
<evidence type="ECO:0000259" key="5">
    <source>
        <dbReference type="PROSITE" id="PS50893"/>
    </source>
</evidence>
<evidence type="ECO:0000313" key="7">
    <source>
        <dbReference type="Proteomes" id="UP000521379"/>
    </source>
</evidence>
<dbReference type="PANTHER" id="PTHR24220:SF86">
    <property type="entry name" value="ABC TRANSPORTER ABCH.1"/>
    <property type="match status" value="1"/>
</dbReference>
<keyword evidence="2" id="KW-0547">Nucleotide-binding</keyword>
<dbReference type="SMART" id="SM00382">
    <property type="entry name" value="AAA"/>
    <property type="match status" value="1"/>
</dbReference>
<dbReference type="InterPro" id="IPR003593">
    <property type="entry name" value="AAA+_ATPase"/>
</dbReference>
<dbReference type="EMBL" id="JAAVUN010000001">
    <property type="protein sequence ID" value="NKE08421.1"/>
    <property type="molecule type" value="Genomic_DNA"/>
</dbReference>
<dbReference type="PROSITE" id="PS00211">
    <property type="entry name" value="ABC_TRANSPORTER_1"/>
    <property type="match status" value="1"/>
</dbReference>
<dbReference type="FunFam" id="3.40.50.300:FF:000032">
    <property type="entry name" value="Export ABC transporter ATP-binding protein"/>
    <property type="match status" value="1"/>
</dbReference>
<dbReference type="InterPro" id="IPR017911">
    <property type="entry name" value="MacB-like_ATP-bd"/>
</dbReference>
<feature type="domain" description="ABC transporter" evidence="5">
    <location>
        <begin position="6"/>
        <end position="245"/>
    </location>
</feature>
<dbReference type="CDD" id="cd03255">
    <property type="entry name" value="ABC_MJ0796_LolCDE_FtsE"/>
    <property type="match status" value="1"/>
</dbReference>
<keyword evidence="7" id="KW-1185">Reference proteome</keyword>
<evidence type="ECO:0000256" key="4">
    <source>
        <dbReference type="SAM" id="MobiDB-lite"/>
    </source>
</evidence>
<dbReference type="RefSeq" id="WP_119932511.1">
    <property type="nucleotide sequence ID" value="NZ_JAAVUN010000001.1"/>
</dbReference>
<accession>A0A846U128</accession>